<reference evidence="2" key="1">
    <citation type="journal article" date="2020" name="Stud. Mycol.">
        <title>101 Dothideomycetes genomes: a test case for predicting lifestyles and emergence of pathogens.</title>
        <authorList>
            <person name="Haridas S."/>
            <person name="Albert R."/>
            <person name="Binder M."/>
            <person name="Bloem J."/>
            <person name="Labutti K."/>
            <person name="Salamov A."/>
            <person name="Andreopoulos B."/>
            <person name="Baker S."/>
            <person name="Barry K."/>
            <person name="Bills G."/>
            <person name="Bluhm B."/>
            <person name="Cannon C."/>
            <person name="Castanera R."/>
            <person name="Culley D."/>
            <person name="Daum C."/>
            <person name="Ezra D."/>
            <person name="Gonzalez J."/>
            <person name="Henrissat B."/>
            <person name="Kuo A."/>
            <person name="Liang C."/>
            <person name="Lipzen A."/>
            <person name="Lutzoni F."/>
            <person name="Magnuson J."/>
            <person name="Mondo S."/>
            <person name="Nolan M."/>
            <person name="Ohm R."/>
            <person name="Pangilinan J."/>
            <person name="Park H.-J."/>
            <person name="Ramirez L."/>
            <person name="Alfaro M."/>
            <person name="Sun H."/>
            <person name="Tritt A."/>
            <person name="Yoshinaga Y."/>
            <person name="Zwiers L.-H."/>
            <person name="Turgeon B."/>
            <person name="Goodwin S."/>
            <person name="Spatafora J."/>
            <person name="Crous P."/>
            <person name="Grigoriev I."/>
        </authorList>
    </citation>
    <scope>NUCLEOTIDE SEQUENCE</scope>
    <source>
        <strain evidence="2">CBS 107.79</strain>
    </source>
</reference>
<dbReference type="AlphaFoldDB" id="A0A6A5ULQ4"/>
<keyword evidence="1" id="KW-0472">Membrane</keyword>
<keyword evidence="3" id="KW-1185">Reference proteome</keyword>
<dbReference type="Proteomes" id="UP000800036">
    <property type="component" value="Unassembled WGS sequence"/>
</dbReference>
<protein>
    <recommendedName>
        <fullName evidence="4">Transmembrane protein</fullName>
    </recommendedName>
</protein>
<keyword evidence="1" id="KW-1133">Transmembrane helix</keyword>
<evidence type="ECO:0000313" key="3">
    <source>
        <dbReference type="Proteomes" id="UP000800036"/>
    </source>
</evidence>
<accession>A0A6A5ULQ4</accession>
<name>A0A6A5ULQ4_9PLEO</name>
<dbReference type="EMBL" id="ML976754">
    <property type="protein sequence ID" value="KAF1965871.1"/>
    <property type="molecule type" value="Genomic_DNA"/>
</dbReference>
<organism evidence="2 3">
    <name type="scientific">Bimuria novae-zelandiae CBS 107.79</name>
    <dbReference type="NCBI Taxonomy" id="1447943"/>
    <lineage>
        <taxon>Eukaryota</taxon>
        <taxon>Fungi</taxon>
        <taxon>Dikarya</taxon>
        <taxon>Ascomycota</taxon>
        <taxon>Pezizomycotina</taxon>
        <taxon>Dothideomycetes</taxon>
        <taxon>Pleosporomycetidae</taxon>
        <taxon>Pleosporales</taxon>
        <taxon>Massarineae</taxon>
        <taxon>Didymosphaeriaceae</taxon>
        <taxon>Bimuria</taxon>
    </lineage>
</organism>
<gene>
    <name evidence="2" type="ORF">BU23DRAFT_337031</name>
</gene>
<evidence type="ECO:0000313" key="2">
    <source>
        <dbReference type="EMBL" id="KAF1965871.1"/>
    </source>
</evidence>
<proteinExistence type="predicted"/>
<evidence type="ECO:0008006" key="4">
    <source>
        <dbReference type="Google" id="ProtNLM"/>
    </source>
</evidence>
<keyword evidence="1" id="KW-0812">Transmembrane</keyword>
<feature type="transmembrane region" description="Helical" evidence="1">
    <location>
        <begin position="6"/>
        <end position="28"/>
    </location>
</feature>
<sequence>MGGRVWMMGTWIELGNVSVVLMGVCGSLSMMRWMSSKGSAVIIVWELPVWLDGMMIGLAVSASEEDEVGFAVVIEYEVEGYD</sequence>
<evidence type="ECO:0000256" key="1">
    <source>
        <dbReference type="SAM" id="Phobius"/>
    </source>
</evidence>